<dbReference type="InterPro" id="IPR010977">
    <property type="entry name" value="Aromatic_deC"/>
</dbReference>
<organism evidence="9 11">
    <name type="scientific">Didymodactylos carnosus</name>
    <dbReference type="NCBI Taxonomy" id="1234261"/>
    <lineage>
        <taxon>Eukaryota</taxon>
        <taxon>Metazoa</taxon>
        <taxon>Spiralia</taxon>
        <taxon>Gnathifera</taxon>
        <taxon>Rotifera</taxon>
        <taxon>Eurotatoria</taxon>
        <taxon>Bdelloidea</taxon>
        <taxon>Philodinida</taxon>
        <taxon>Philodinidae</taxon>
        <taxon>Didymodactylos</taxon>
    </lineage>
</organism>
<dbReference type="AlphaFoldDB" id="A0A8S2DKH5"/>
<protein>
    <recommendedName>
        <fullName evidence="12">Tyrosine decarboxylase</fullName>
    </recommendedName>
</protein>
<dbReference type="GO" id="GO:0016831">
    <property type="term" value="F:carboxy-lyase activity"/>
    <property type="evidence" value="ECO:0007669"/>
    <property type="project" value="UniProtKB-KW"/>
</dbReference>
<evidence type="ECO:0000313" key="10">
    <source>
        <dbReference type="EMBL" id="CAF3693158.1"/>
    </source>
</evidence>
<proteinExistence type="inferred from homology"/>
<evidence type="ECO:0000313" key="11">
    <source>
        <dbReference type="Proteomes" id="UP000677228"/>
    </source>
</evidence>
<dbReference type="Gene3D" id="3.40.640.10">
    <property type="entry name" value="Type I PLP-dependent aspartate aminotransferase-like (Major domain)"/>
    <property type="match status" value="1"/>
</dbReference>
<dbReference type="InterPro" id="IPR015421">
    <property type="entry name" value="PyrdxlP-dep_Trfase_major"/>
</dbReference>
<evidence type="ECO:0008006" key="12">
    <source>
        <dbReference type="Google" id="ProtNLM"/>
    </source>
</evidence>
<dbReference type="Gene3D" id="3.90.1150.170">
    <property type="match status" value="1"/>
</dbReference>
<dbReference type="SUPFAM" id="SSF53383">
    <property type="entry name" value="PLP-dependent transferases"/>
    <property type="match status" value="1"/>
</dbReference>
<comment type="similarity">
    <text evidence="2 7">Belongs to the group II decarboxylase family.</text>
</comment>
<dbReference type="PANTHER" id="PTHR11999:SF70">
    <property type="entry name" value="MIP05841P"/>
    <property type="match status" value="1"/>
</dbReference>
<keyword evidence="4 6" id="KW-0663">Pyridoxal phosphate</keyword>
<dbReference type="EMBL" id="CAJOBA010003791">
    <property type="protein sequence ID" value="CAF3693158.1"/>
    <property type="molecule type" value="Genomic_DNA"/>
</dbReference>
<evidence type="ECO:0000256" key="4">
    <source>
        <dbReference type="ARBA" id="ARBA00022898"/>
    </source>
</evidence>
<evidence type="ECO:0000256" key="5">
    <source>
        <dbReference type="ARBA" id="ARBA00023239"/>
    </source>
</evidence>
<feature type="modified residue" description="N6-(pyridoxal phosphate)lysine" evidence="6">
    <location>
        <position position="296"/>
    </location>
</feature>
<gene>
    <name evidence="9" type="ORF">OVA965_LOCUS10304</name>
    <name evidence="10" type="ORF">TMI583_LOCUS10300</name>
</gene>
<dbReference type="GO" id="GO:0019752">
    <property type="term" value="P:carboxylic acid metabolic process"/>
    <property type="evidence" value="ECO:0007669"/>
    <property type="project" value="InterPro"/>
</dbReference>
<dbReference type="InterPro" id="IPR002129">
    <property type="entry name" value="PyrdxlP-dep_de-COase"/>
</dbReference>
<dbReference type="EMBL" id="CAJNOK010003790">
    <property type="protein sequence ID" value="CAF0914624.1"/>
    <property type="molecule type" value="Genomic_DNA"/>
</dbReference>
<dbReference type="GO" id="GO:0005737">
    <property type="term" value="C:cytoplasm"/>
    <property type="evidence" value="ECO:0007669"/>
    <property type="project" value="TreeGrafter"/>
</dbReference>
<comment type="caution">
    <text evidence="9">The sequence shown here is derived from an EMBL/GenBank/DDBJ whole genome shotgun (WGS) entry which is preliminary data.</text>
</comment>
<accession>A0A8S2DKH5</accession>
<dbReference type="Pfam" id="PF00282">
    <property type="entry name" value="Pyridoxal_deC"/>
    <property type="match status" value="1"/>
</dbReference>
<evidence type="ECO:0000256" key="8">
    <source>
        <dbReference type="SAM" id="MobiDB-lite"/>
    </source>
</evidence>
<dbReference type="PANTHER" id="PTHR11999">
    <property type="entry name" value="GROUP II PYRIDOXAL-5-PHOSPHATE DECARBOXYLASE"/>
    <property type="match status" value="1"/>
</dbReference>
<dbReference type="InterPro" id="IPR015422">
    <property type="entry name" value="PyrdxlP-dep_Trfase_small"/>
</dbReference>
<name>A0A8S2DKH5_9BILA</name>
<dbReference type="InterPro" id="IPR015424">
    <property type="entry name" value="PyrdxlP-dep_Trfase"/>
</dbReference>
<keyword evidence="3" id="KW-0210">Decarboxylase</keyword>
<evidence type="ECO:0000256" key="3">
    <source>
        <dbReference type="ARBA" id="ARBA00022793"/>
    </source>
</evidence>
<evidence type="ECO:0000256" key="1">
    <source>
        <dbReference type="ARBA" id="ARBA00001933"/>
    </source>
</evidence>
<evidence type="ECO:0000313" key="9">
    <source>
        <dbReference type="EMBL" id="CAF0914624.1"/>
    </source>
</evidence>
<feature type="region of interest" description="Disordered" evidence="8">
    <location>
        <begin position="32"/>
        <end position="56"/>
    </location>
</feature>
<feature type="compositionally biased region" description="Polar residues" evidence="8">
    <location>
        <begin position="43"/>
        <end position="56"/>
    </location>
</feature>
<keyword evidence="5 7" id="KW-0456">Lyase</keyword>
<evidence type="ECO:0000256" key="7">
    <source>
        <dbReference type="RuleBase" id="RU000382"/>
    </source>
</evidence>
<dbReference type="Gene3D" id="3.90.1150.10">
    <property type="entry name" value="Aspartate Aminotransferase, domain 1"/>
    <property type="match status" value="1"/>
</dbReference>
<comment type="cofactor">
    <cofactor evidence="1 6 7">
        <name>pyridoxal 5'-phosphate</name>
        <dbReference type="ChEBI" id="CHEBI:597326"/>
    </cofactor>
</comment>
<dbReference type="Proteomes" id="UP000677228">
    <property type="component" value="Unassembled WGS sequence"/>
</dbReference>
<dbReference type="GO" id="GO:0030170">
    <property type="term" value="F:pyridoxal phosphate binding"/>
    <property type="evidence" value="ECO:0007669"/>
    <property type="project" value="InterPro"/>
</dbReference>
<sequence length="477" mass="53446">MELTRTEFKQMLETTCQSVLKHLFDRKFTPVQRKITPKEQQDNSELTISKQPTNQSSQELLDRIMTAAESGRNSRHPGYMQYMPSGGLLHSALSDLVGKCLNKYTGYYMGAPDLVDLECKVIRWLCSVFDLDLDSGAFGILTTGGTASNLSAVLMARDKLLQPNIFHLGCVYWTKQTHASCIKSCRIAGVAQNVRIIPHKPANSDEAFTIDLDELEKQIQDDHRSNLCPFLIVANVGSVDTGAIDDIQGLSLLAKKYQLWLHADGAYGAYFALVEPIPKALESLNLCDSISADLHKSFFLPLGTGFFSNVNFAELSLELTREIRGLRVWLPLKLLGSNTFALCLKEKLDLIQYLHSELEQIPGIVIISKPVLSILTFRHIPKILRHLFEKEQRVVQDANVESQLLAHNTQLLSSINSRGRVALHSTKLYLNHDDEQAVMVIRIVVLSYLTHRTQVDQCISDIKDSCMTIDTQTVASM</sequence>
<reference evidence="9" key="1">
    <citation type="submission" date="2021-02" db="EMBL/GenBank/DDBJ databases">
        <authorList>
            <person name="Nowell W R."/>
        </authorList>
    </citation>
    <scope>NUCLEOTIDE SEQUENCE</scope>
</reference>
<evidence type="ECO:0000256" key="6">
    <source>
        <dbReference type="PIRSR" id="PIRSR602129-50"/>
    </source>
</evidence>
<evidence type="ECO:0000256" key="2">
    <source>
        <dbReference type="ARBA" id="ARBA00009533"/>
    </source>
</evidence>
<dbReference type="Proteomes" id="UP000682733">
    <property type="component" value="Unassembled WGS sequence"/>
</dbReference>